<dbReference type="Pfam" id="PF04978">
    <property type="entry name" value="MST"/>
    <property type="match status" value="1"/>
</dbReference>
<accession>A0A291GTK4</accession>
<evidence type="ECO:0000313" key="2">
    <source>
        <dbReference type="EMBL" id="ATG53446.1"/>
    </source>
</evidence>
<keyword evidence="3" id="KW-1185">Reference proteome</keyword>
<reference evidence="2 3" key="1">
    <citation type="journal article" date="2014" name="Int. J. Syst. Evol. Microbiol.">
        <title>Brachybacterium ginsengisoli sp. nov., isolated from soil of a ginseng field.</title>
        <authorList>
            <person name="Hoang V.A."/>
            <person name="Kim Y.J."/>
            <person name="Nguyen N.L."/>
            <person name="Yang D.C."/>
        </authorList>
    </citation>
    <scope>NUCLEOTIDE SEQUENCE [LARGE SCALE GENOMIC DNA]</scope>
    <source>
        <strain evidence="2 3">DCY80</strain>
    </source>
</reference>
<dbReference type="RefSeq" id="WP_096797925.1">
    <property type="nucleotide sequence ID" value="NZ_CP023564.1"/>
</dbReference>
<dbReference type="Gene3D" id="1.20.120.450">
    <property type="entry name" value="dinb family like domain"/>
    <property type="match status" value="1"/>
</dbReference>
<dbReference type="InterPro" id="IPR007061">
    <property type="entry name" value="MST-like"/>
</dbReference>
<dbReference type="AlphaFoldDB" id="A0A291GTK4"/>
<dbReference type="SUPFAM" id="SSF109854">
    <property type="entry name" value="DinB/YfiT-like putative metalloenzymes"/>
    <property type="match status" value="1"/>
</dbReference>
<evidence type="ECO:0000256" key="1">
    <source>
        <dbReference type="SAM" id="MobiDB-lite"/>
    </source>
</evidence>
<dbReference type="KEGG" id="bgg:CFK41_00635"/>
<gene>
    <name evidence="2" type="ORF">CFK41_00635</name>
</gene>
<dbReference type="EMBL" id="CP023564">
    <property type="protein sequence ID" value="ATG53446.1"/>
    <property type="molecule type" value="Genomic_DNA"/>
</dbReference>
<evidence type="ECO:0008006" key="4">
    <source>
        <dbReference type="Google" id="ProtNLM"/>
    </source>
</evidence>
<proteinExistence type="predicted"/>
<evidence type="ECO:0000313" key="3">
    <source>
        <dbReference type="Proteomes" id="UP000217889"/>
    </source>
</evidence>
<dbReference type="OrthoDB" id="4548523at2"/>
<name>A0A291GTK4_9MICO</name>
<sequence length="179" mass="20023">MTSPDPRSSARPDTRVEPSMMAGERESLDGWLEYYRETVLLKIDGLDGEQLARRSVPPSALSPAGILRHLADVEAYWLLEVLHGEEQPDPHCSDDNPDGDFLDATAETALADVAAYREQVEASRAAQARWPDLDAPVLGWRRGQELNLRWILSHLLEEYARHQGHLDLLCEAVDGRTGE</sequence>
<dbReference type="InterPro" id="IPR034660">
    <property type="entry name" value="DinB/YfiT-like"/>
</dbReference>
<protein>
    <recommendedName>
        <fullName evidence="4">Mini-circle protein</fullName>
    </recommendedName>
</protein>
<feature type="region of interest" description="Disordered" evidence="1">
    <location>
        <begin position="1"/>
        <end position="22"/>
    </location>
</feature>
<organism evidence="2 3">
    <name type="scientific">Brachybacterium ginsengisoli</name>
    <dbReference type="NCBI Taxonomy" id="1331682"/>
    <lineage>
        <taxon>Bacteria</taxon>
        <taxon>Bacillati</taxon>
        <taxon>Actinomycetota</taxon>
        <taxon>Actinomycetes</taxon>
        <taxon>Micrococcales</taxon>
        <taxon>Dermabacteraceae</taxon>
        <taxon>Brachybacterium</taxon>
    </lineage>
</organism>
<dbReference type="Proteomes" id="UP000217889">
    <property type="component" value="Chromosome"/>
</dbReference>